<organism evidence="1 2">
    <name type="scientific">Lactuca virosa</name>
    <dbReference type="NCBI Taxonomy" id="75947"/>
    <lineage>
        <taxon>Eukaryota</taxon>
        <taxon>Viridiplantae</taxon>
        <taxon>Streptophyta</taxon>
        <taxon>Embryophyta</taxon>
        <taxon>Tracheophyta</taxon>
        <taxon>Spermatophyta</taxon>
        <taxon>Magnoliopsida</taxon>
        <taxon>eudicotyledons</taxon>
        <taxon>Gunneridae</taxon>
        <taxon>Pentapetalae</taxon>
        <taxon>asterids</taxon>
        <taxon>campanulids</taxon>
        <taxon>Asterales</taxon>
        <taxon>Asteraceae</taxon>
        <taxon>Cichorioideae</taxon>
        <taxon>Cichorieae</taxon>
        <taxon>Lactucinae</taxon>
        <taxon>Lactuca</taxon>
    </lineage>
</organism>
<comment type="caution">
    <text evidence="1">The sequence shown here is derived from an EMBL/GenBank/DDBJ whole genome shotgun (WGS) entry which is preliminary data.</text>
</comment>
<keyword evidence="2" id="KW-1185">Reference proteome</keyword>
<protein>
    <recommendedName>
        <fullName evidence="3">F-box associated domain-containing protein</fullName>
    </recommendedName>
</protein>
<sequence>MSRVKGGKCEVWVMDEYGVAESWVKCHVFSHFSGDIIPYGITLHNEFLLRFDGGFCLYDPIAAKTKNFEIKGRIQITKIVEYIDSLVWPSPVVHARHQLLKGLQKATKGISRFLFCKGISC</sequence>
<gene>
    <name evidence="1" type="ORF">LVIROSA_LOCUS20577</name>
</gene>
<dbReference type="AlphaFoldDB" id="A0AAU9NCX0"/>
<accession>A0AAU9NCX0</accession>
<evidence type="ECO:0008006" key="3">
    <source>
        <dbReference type="Google" id="ProtNLM"/>
    </source>
</evidence>
<reference evidence="1 2" key="1">
    <citation type="submission" date="2022-01" db="EMBL/GenBank/DDBJ databases">
        <authorList>
            <person name="Xiong W."/>
            <person name="Schranz E."/>
        </authorList>
    </citation>
    <scope>NUCLEOTIDE SEQUENCE [LARGE SCALE GENOMIC DNA]</scope>
</reference>
<dbReference type="Proteomes" id="UP001157418">
    <property type="component" value="Unassembled WGS sequence"/>
</dbReference>
<evidence type="ECO:0000313" key="2">
    <source>
        <dbReference type="Proteomes" id="UP001157418"/>
    </source>
</evidence>
<name>A0AAU9NCX0_9ASTR</name>
<dbReference type="EMBL" id="CAKMRJ010003334">
    <property type="protein sequence ID" value="CAH1434025.1"/>
    <property type="molecule type" value="Genomic_DNA"/>
</dbReference>
<proteinExistence type="predicted"/>
<evidence type="ECO:0000313" key="1">
    <source>
        <dbReference type="EMBL" id="CAH1434025.1"/>
    </source>
</evidence>